<dbReference type="VEuPathDB" id="ToxoDB:ETH2_1009300"/>
<evidence type="ECO:0000256" key="2">
    <source>
        <dbReference type="SAM" id="MobiDB-lite"/>
    </source>
</evidence>
<evidence type="ECO:0000313" key="4">
    <source>
        <dbReference type="Proteomes" id="UP000030747"/>
    </source>
</evidence>
<dbReference type="AlphaFoldDB" id="U6L8X7"/>
<reference evidence="3" key="2">
    <citation type="submission" date="2013-10" db="EMBL/GenBank/DDBJ databases">
        <authorList>
            <person name="Aslett M."/>
        </authorList>
    </citation>
    <scope>NUCLEOTIDE SEQUENCE [LARGE SCALE GENOMIC DNA]</scope>
    <source>
        <strain evidence="3">Houghton</strain>
    </source>
</reference>
<feature type="compositionally biased region" description="Low complexity" evidence="2">
    <location>
        <begin position="180"/>
        <end position="191"/>
    </location>
</feature>
<dbReference type="GeneID" id="25255569"/>
<accession>U6L8X7</accession>
<dbReference type="RefSeq" id="XP_013235736.1">
    <property type="nucleotide sequence ID" value="XM_013380282.1"/>
</dbReference>
<keyword evidence="4" id="KW-1185">Reference proteome</keyword>
<organism evidence="3 4">
    <name type="scientific">Eimeria tenella</name>
    <name type="common">Coccidian parasite</name>
    <dbReference type="NCBI Taxonomy" id="5802"/>
    <lineage>
        <taxon>Eukaryota</taxon>
        <taxon>Sar</taxon>
        <taxon>Alveolata</taxon>
        <taxon>Apicomplexa</taxon>
        <taxon>Conoidasida</taxon>
        <taxon>Coccidia</taxon>
        <taxon>Eucoccidiorida</taxon>
        <taxon>Eimeriorina</taxon>
        <taxon>Eimeriidae</taxon>
        <taxon>Eimeria</taxon>
    </lineage>
</organism>
<keyword evidence="1" id="KW-0175">Coiled coil</keyword>
<gene>
    <name evidence="3" type="ORF">ETH_00032515</name>
</gene>
<evidence type="ECO:0000256" key="1">
    <source>
        <dbReference type="SAM" id="Coils"/>
    </source>
</evidence>
<dbReference type="EMBL" id="HG677930">
    <property type="protein sequence ID" value="CDJ44989.1"/>
    <property type="molecule type" value="Genomic_DNA"/>
</dbReference>
<protein>
    <submittedName>
        <fullName evidence="3">Uncharacterized protein</fullName>
    </submittedName>
</protein>
<sequence length="222" mass="26204">LKKALKAERILTEHQHNHLEPCVAARQDLRACEKTQKELQQRRQQLQQQQQLLQQEYQQQQQLLLREEEQCSILSRELRERVQQAKEEAESFWSSLPAQQEFIRLLQQQQQQLQLSIHRKRERHAALLLAVEEAQQQIEASFCSYLSQMEKCRRALPPPATLSESLANIENEPPTLLLQLQQQQQQEQQKQQQEEAEEEFLSAHETESNFPPHKPWLVGAPN</sequence>
<reference evidence="3" key="1">
    <citation type="submission" date="2013-10" db="EMBL/GenBank/DDBJ databases">
        <title>Genomic analysis of the causative agents of coccidiosis in chickens.</title>
        <authorList>
            <person name="Reid A.J."/>
            <person name="Blake D."/>
            <person name="Billington K."/>
            <person name="Browne H."/>
            <person name="Dunn M."/>
            <person name="Hung S."/>
            <person name="Kawahara F."/>
            <person name="Miranda-Saavedra D."/>
            <person name="Mourier T."/>
            <person name="Nagra H."/>
            <person name="Otto T.D."/>
            <person name="Rawlings N."/>
            <person name="Sanchez A."/>
            <person name="Sanders M."/>
            <person name="Subramaniam C."/>
            <person name="Tay Y."/>
            <person name="Dear P."/>
            <person name="Doerig C."/>
            <person name="Gruber A."/>
            <person name="Parkinson J."/>
            <person name="Shirley M."/>
            <person name="Wan K.L."/>
            <person name="Berriman M."/>
            <person name="Tomley F."/>
            <person name="Pain A."/>
        </authorList>
    </citation>
    <scope>NUCLEOTIDE SEQUENCE [LARGE SCALE GENOMIC DNA]</scope>
    <source>
        <strain evidence="3">Houghton</strain>
    </source>
</reference>
<proteinExistence type="predicted"/>
<dbReference type="VEuPathDB" id="ToxoDB:ETH_00032515"/>
<dbReference type="OrthoDB" id="348342at2759"/>
<feature type="coiled-coil region" evidence="1">
    <location>
        <begin position="22"/>
        <end position="137"/>
    </location>
</feature>
<name>U6L8X7_EIMTE</name>
<feature type="non-terminal residue" evidence="3">
    <location>
        <position position="1"/>
    </location>
</feature>
<dbReference type="Proteomes" id="UP000030747">
    <property type="component" value="Unassembled WGS sequence"/>
</dbReference>
<feature type="region of interest" description="Disordered" evidence="2">
    <location>
        <begin position="180"/>
        <end position="222"/>
    </location>
</feature>
<evidence type="ECO:0000313" key="3">
    <source>
        <dbReference type="EMBL" id="CDJ44989.1"/>
    </source>
</evidence>